<keyword evidence="1" id="KW-1133">Transmembrane helix</keyword>
<evidence type="ECO:0000313" key="3">
    <source>
        <dbReference type="Proteomes" id="UP000436302"/>
    </source>
</evidence>
<dbReference type="RefSeq" id="WP_153221749.1">
    <property type="nucleotide sequence ID" value="NZ_WIJV01000050.1"/>
</dbReference>
<dbReference type="EMBL" id="WIJV01000050">
    <property type="protein sequence ID" value="MQP83535.1"/>
    <property type="molecule type" value="Genomic_DNA"/>
</dbReference>
<comment type="caution">
    <text evidence="2">The sequence shown here is derived from an EMBL/GenBank/DDBJ whole genome shotgun (WGS) entry which is preliminary data.</text>
</comment>
<keyword evidence="1" id="KW-0472">Membrane</keyword>
<feature type="transmembrane region" description="Helical" evidence="1">
    <location>
        <begin position="134"/>
        <end position="151"/>
    </location>
</feature>
<name>A0A7X1QAP1_STRMT</name>
<sequence>MVINELIARINRVCRNDKEKDILSLTYIILLVSYFCVIVVPLLIVTLEPFIKYGIYQTPSVYHYIMNGGNIPQKIINITFDIKEFIWILKISLIGLIPVISRIIFKKAKFQSEFIVMVLSISGLVFVSRDYLGWSIIFLVFLLIVYIIPLGERKYFNLINNAKYL</sequence>
<keyword evidence="1" id="KW-0812">Transmembrane</keyword>
<organism evidence="2 3">
    <name type="scientific">Streptococcus mitis</name>
    <dbReference type="NCBI Taxonomy" id="28037"/>
    <lineage>
        <taxon>Bacteria</taxon>
        <taxon>Bacillati</taxon>
        <taxon>Bacillota</taxon>
        <taxon>Bacilli</taxon>
        <taxon>Lactobacillales</taxon>
        <taxon>Streptococcaceae</taxon>
        <taxon>Streptococcus</taxon>
        <taxon>Streptococcus mitis group</taxon>
    </lineage>
</organism>
<feature type="non-terminal residue" evidence="2">
    <location>
        <position position="165"/>
    </location>
</feature>
<feature type="transmembrane region" description="Helical" evidence="1">
    <location>
        <begin position="85"/>
        <end position="105"/>
    </location>
</feature>
<proteinExistence type="predicted"/>
<evidence type="ECO:0000256" key="1">
    <source>
        <dbReference type="SAM" id="Phobius"/>
    </source>
</evidence>
<dbReference type="Proteomes" id="UP000436302">
    <property type="component" value="Unassembled WGS sequence"/>
</dbReference>
<feature type="transmembrane region" description="Helical" evidence="1">
    <location>
        <begin position="112"/>
        <end position="128"/>
    </location>
</feature>
<evidence type="ECO:0000313" key="2">
    <source>
        <dbReference type="EMBL" id="MQP83535.1"/>
    </source>
</evidence>
<gene>
    <name evidence="2" type="ORF">GEZ78_08135</name>
</gene>
<accession>A0A7X1QAP1</accession>
<protein>
    <submittedName>
        <fullName evidence="2">Uncharacterized protein</fullName>
    </submittedName>
</protein>
<dbReference type="AlphaFoldDB" id="A0A7X1QAP1"/>
<reference evidence="2 3" key="1">
    <citation type="submission" date="2019-10" db="EMBL/GenBank/DDBJ databases">
        <title>Streptococcus mitis of the oral and urogenital tracts.</title>
        <authorList>
            <person name="Price T."/>
            <person name="Mores C.R."/>
            <person name="Putonti C."/>
            <person name="Wolfe A.J."/>
        </authorList>
    </citation>
    <scope>NUCLEOTIDE SEQUENCE [LARGE SCALE GENOMIC DNA]</scope>
    <source>
        <strain evidence="2 3">SM39</strain>
    </source>
</reference>
<feature type="transmembrane region" description="Helical" evidence="1">
    <location>
        <begin position="22"/>
        <end position="44"/>
    </location>
</feature>